<evidence type="ECO:0000259" key="7">
    <source>
        <dbReference type="Pfam" id="PF09335"/>
    </source>
</evidence>
<feature type="transmembrane region" description="Helical" evidence="6">
    <location>
        <begin position="164"/>
        <end position="183"/>
    </location>
</feature>
<feature type="transmembrane region" description="Helical" evidence="6">
    <location>
        <begin position="106"/>
        <end position="128"/>
    </location>
</feature>
<dbReference type="InterPro" id="IPR032816">
    <property type="entry name" value="VTT_dom"/>
</dbReference>
<dbReference type="STRING" id="29332.AWH48_14995"/>
<keyword evidence="2 6" id="KW-1003">Cell membrane</keyword>
<dbReference type="PANTHER" id="PTHR12677">
    <property type="entry name" value="GOLGI APPARATUS MEMBRANE PROTEIN TVP38-RELATED"/>
    <property type="match status" value="1"/>
</dbReference>
<keyword evidence="9" id="KW-1185">Reference proteome</keyword>
<dbReference type="Pfam" id="PF09335">
    <property type="entry name" value="VTT_dom"/>
    <property type="match status" value="1"/>
</dbReference>
<dbReference type="InterPro" id="IPR015414">
    <property type="entry name" value="TMEM64"/>
</dbReference>
<evidence type="ECO:0000256" key="2">
    <source>
        <dbReference type="ARBA" id="ARBA00022475"/>
    </source>
</evidence>
<comment type="subcellular location">
    <subcellularLocation>
        <location evidence="1 6">Cell membrane</location>
        <topology evidence="1 6">Multi-pass membrane protein</topology>
    </subcellularLocation>
</comment>
<comment type="similarity">
    <text evidence="6">Belongs to the TVP38/TMEM64 family.</text>
</comment>
<dbReference type="Proteomes" id="UP000076935">
    <property type="component" value="Unassembled WGS sequence"/>
</dbReference>
<dbReference type="AlphaFoldDB" id="A0A177LCP7"/>
<keyword evidence="5 6" id="KW-0472">Membrane</keyword>
<feature type="domain" description="VTT" evidence="7">
    <location>
        <begin position="41"/>
        <end position="158"/>
    </location>
</feature>
<comment type="caution">
    <text evidence="8">The sequence shown here is derived from an EMBL/GenBank/DDBJ whole genome shotgun (WGS) entry which is preliminary data.</text>
</comment>
<feature type="transmembrane region" description="Helical" evidence="6">
    <location>
        <begin position="28"/>
        <end position="48"/>
    </location>
</feature>
<feature type="transmembrane region" description="Helical" evidence="6">
    <location>
        <begin position="135"/>
        <end position="158"/>
    </location>
</feature>
<dbReference type="PANTHER" id="PTHR12677:SF55">
    <property type="entry name" value="UNDECAPRENYL PHOSPHATE TRANSPORTER SAOUHSC_00901-RELATED"/>
    <property type="match status" value="1"/>
</dbReference>
<evidence type="ECO:0000256" key="6">
    <source>
        <dbReference type="RuleBase" id="RU366058"/>
    </source>
</evidence>
<name>A0A177LCP7_9BACI</name>
<gene>
    <name evidence="8" type="ORF">AWH49_00275</name>
</gene>
<dbReference type="EMBL" id="LQWY01000001">
    <property type="protein sequence ID" value="OAH63324.1"/>
    <property type="molecule type" value="Genomic_DNA"/>
</dbReference>
<keyword evidence="4 6" id="KW-1133">Transmembrane helix</keyword>
<sequence>MNLSEWLSTERIMDWINQYESFGPLPGFLLPLLEAFLPFLPLFAFVLANVNAFGLWFGFFISWGGAVTGSFIVFLLIRRYGREKFLSFLQKNKQISKMMNWVDRHGFAPVFLLLCFPFTPSAIVNIVAGLSRISIVQYLLAVMAGKTVMIFTISYVGYDVAALIHQPGRTAVIASIMIALWFGGKQLEKRLEK</sequence>
<proteinExistence type="inferred from homology"/>
<protein>
    <recommendedName>
        <fullName evidence="6">TVP38/TMEM64 family membrane protein</fullName>
    </recommendedName>
</protein>
<accession>A0A177LCP7</accession>
<evidence type="ECO:0000256" key="5">
    <source>
        <dbReference type="ARBA" id="ARBA00023136"/>
    </source>
</evidence>
<evidence type="ECO:0000256" key="4">
    <source>
        <dbReference type="ARBA" id="ARBA00022989"/>
    </source>
</evidence>
<evidence type="ECO:0000256" key="1">
    <source>
        <dbReference type="ARBA" id="ARBA00004651"/>
    </source>
</evidence>
<dbReference type="RefSeq" id="WP_034289179.1">
    <property type="nucleotide sequence ID" value="NZ_JBCNAN010000012.1"/>
</dbReference>
<evidence type="ECO:0000313" key="9">
    <source>
        <dbReference type="Proteomes" id="UP000076935"/>
    </source>
</evidence>
<dbReference type="GO" id="GO:0005886">
    <property type="term" value="C:plasma membrane"/>
    <property type="evidence" value="ECO:0007669"/>
    <property type="project" value="UniProtKB-SubCell"/>
</dbReference>
<feature type="transmembrane region" description="Helical" evidence="6">
    <location>
        <begin position="55"/>
        <end position="77"/>
    </location>
</feature>
<reference evidence="8 9" key="1">
    <citation type="submission" date="2016-01" db="EMBL/GenBank/DDBJ databases">
        <title>Investigation of taxonomic status of Bacillus aminovorans.</title>
        <authorList>
            <person name="Verma A."/>
            <person name="Pal Y."/>
            <person name="Krishnamurthi S."/>
        </authorList>
    </citation>
    <scope>NUCLEOTIDE SEQUENCE [LARGE SCALE GENOMIC DNA]</scope>
    <source>
        <strain evidence="8 9">DSM 1314</strain>
    </source>
</reference>
<organism evidence="8 9">
    <name type="scientific">Domibacillus aminovorans</name>
    <dbReference type="NCBI Taxonomy" id="29332"/>
    <lineage>
        <taxon>Bacteria</taxon>
        <taxon>Bacillati</taxon>
        <taxon>Bacillota</taxon>
        <taxon>Bacilli</taxon>
        <taxon>Bacillales</taxon>
        <taxon>Bacillaceae</taxon>
        <taxon>Domibacillus</taxon>
    </lineage>
</organism>
<evidence type="ECO:0000256" key="3">
    <source>
        <dbReference type="ARBA" id="ARBA00022692"/>
    </source>
</evidence>
<evidence type="ECO:0000313" key="8">
    <source>
        <dbReference type="EMBL" id="OAH63324.1"/>
    </source>
</evidence>
<keyword evidence="3 6" id="KW-0812">Transmembrane</keyword>